<proteinExistence type="predicted"/>
<accession>A0ABR1RI57</accession>
<sequence>MPISGPVFEVTRQFGGSGANDAAKIDNSKQDLVCLDITSHGLAWGQDKGGSAAGALPNKYEVLMQAFSAQVVLAAATATPSAR</sequence>
<comment type="caution">
    <text evidence="1">The sequence shown here is derived from an EMBL/GenBank/DDBJ whole genome shotgun (WGS) entry which is preliminary data.</text>
</comment>
<gene>
    <name evidence="1" type="ORF">PG991_010233</name>
</gene>
<dbReference type="Proteomes" id="UP001396898">
    <property type="component" value="Unassembled WGS sequence"/>
</dbReference>
<organism evidence="1 2">
    <name type="scientific">Apiospora marii</name>
    <dbReference type="NCBI Taxonomy" id="335849"/>
    <lineage>
        <taxon>Eukaryota</taxon>
        <taxon>Fungi</taxon>
        <taxon>Dikarya</taxon>
        <taxon>Ascomycota</taxon>
        <taxon>Pezizomycotina</taxon>
        <taxon>Sordariomycetes</taxon>
        <taxon>Xylariomycetidae</taxon>
        <taxon>Amphisphaeriales</taxon>
        <taxon>Apiosporaceae</taxon>
        <taxon>Apiospora</taxon>
    </lineage>
</organism>
<evidence type="ECO:0000313" key="1">
    <source>
        <dbReference type="EMBL" id="KAK8012858.1"/>
    </source>
</evidence>
<dbReference type="EMBL" id="JAQQWI010000015">
    <property type="protein sequence ID" value="KAK8012858.1"/>
    <property type="molecule type" value="Genomic_DNA"/>
</dbReference>
<reference evidence="1 2" key="1">
    <citation type="submission" date="2023-01" db="EMBL/GenBank/DDBJ databases">
        <title>Analysis of 21 Apiospora genomes using comparative genomics revels a genus with tremendous synthesis potential of carbohydrate active enzymes and secondary metabolites.</title>
        <authorList>
            <person name="Sorensen T."/>
        </authorList>
    </citation>
    <scope>NUCLEOTIDE SEQUENCE [LARGE SCALE GENOMIC DNA]</scope>
    <source>
        <strain evidence="1 2">CBS 20057</strain>
    </source>
</reference>
<name>A0ABR1RI57_9PEZI</name>
<evidence type="ECO:0000313" key="2">
    <source>
        <dbReference type="Proteomes" id="UP001396898"/>
    </source>
</evidence>
<keyword evidence="2" id="KW-1185">Reference proteome</keyword>
<protein>
    <submittedName>
        <fullName evidence="1">Uncharacterized protein</fullName>
    </submittedName>
</protein>